<dbReference type="GO" id="GO:0045892">
    <property type="term" value="P:negative regulation of DNA-templated transcription"/>
    <property type="evidence" value="ECO:0007669"/>
    <property type="project" value="TreeGrafter"/>
</dbReference>
<evidence type="ECO:0000256" key="3">
    <source>
        <dbReference type="ARBA" id="ARBA00023163"/>
    </source>
</evidence>
<feature type="domain" description="HTH gntR-type" evidence="4">
    <location>
        <begin position="10"/>
        <end position="78"/>
    </location>
</feature>
<dbReference type="SMART" id="SM00866">
    <property type="entry name" value="UTRA"/>
    <property type="match status" value="1"/>
</dbReference>
<dbReference type="InterPro" id="IPR050679">
    <property type="entry name" value="Bact_HTH_transcr_reg"/>
</dbReference>
<dbReference type="SUPFAM" id="SSF46785">
    <property type="entry name" value="Winged helix' DNA-binding domain"/>
    <property type="match status" value="1"/>
</dbReference>
<name>A0A1H4ATU9_9RHOB</name>
<sequence length="245" mass="26606">MTSRIEVQSVWRHQALARTLRLLCENGAYAVGDFLPPERNIAEEYGVSRATVREALRALESQGMIVRRQGSGTQVVATSPQRFSQSIDSLDTLLTYPPDTFVRVDAVAPAGDDPALGAEFGARVTAGWLSVTLRRYISGSSLPISLSQVMFPGAYADVVDAIDGSETPIFALIERRFDVRATDVRLRIDATAVIAPFAEPLQVAPGSSAIRIIRAYRNASGAPLQLAVSTHPEGRYAFEFALRRG</sequence>
<dbReference type="Gene3D" id="1.10.10.10">
    <property type="entry name" value="Winged helix-like DNA-binding domain superfamily/Winged helix DNA-binding domain"/>
    <property type="match status" value="1"/>
</dbReference>
<dbReference type="PRINTS" id="PR00035">
    <property type="entry name" value="HTHGNTR"/>
</dbReference>
<dbReference type="PANTHER" id="PTHR44846">
    <property type="entry name" value="MANNOSYL-D-GLYCERATE TRANSPORT/METABOLISM SYSTEM REPRESSOR MNGR-RELATED"/>
    <property type="match status" value="1"/>
</dbReference>
<dbReference type="GO" id="GO:0003677">
    <property type="term" value="F:DNA binding"/>
    <property type="evidence" value="ECO:0007669"/>
    <property type="project" value="UniProtKB-KW"/>
</dbReference>
<dbReference type="InterPro" id="IPR028978">
    <property type="entry name" value="Chorismate_lyase_/UTRA_dom_sf"/>
</dbReference>
<evidence type="ECO:0000256" key="2">
    <source>
        <dbReference type="ARBA" id="ARBA00023125"/>
    </source>
</evidence>
<protein>
    <submittedName>
        <fullName evidence="5">Transcriptional regulator, GntR family</fullName>
    </submittedName>
</protein>
<dbReference type="GO" id="GO:0003700">
    <property type="term" value="F:DNA-binding transcription factor activity"/>
    <property type="evidence" value="ECO:0007669"/>
    <property type="project" value="InterPro"/>
</dbReference>
<keyword evidence="3" id="KW-0804">Transcription</keyword>
<dbReference type="Gene3D" id="3.40.1410.10">
    <property type="entry name" value="Chorismate lyase-like"/>
    <property type="match status" value="1"/>
</dbReference>
<dbReference type="EMBL" id="FNQM01000004">
    <property type="protein sequence ID" value="SEA39072.1"/>
    <property type="molecule type" value="Genomic_DNA"/>
</dbReference>
<dbReference type="Pfam" id="PF00392">
    <property type="entry name" value="GntR"/>
    <property type="match status" value="1"/>
</dbReference>
<dbReference type="InterPro" id="IPR000524">
    <property type="entry name" value="Tscrpt_reg_HTH_GntR"/>
</dbReference>
<dbReference type="Pfam" id="PF07702">
    <property type="entry name" value="UTRA"/>
    <property type="match status" value="1"/>
</dbReference>
<evidence type="ECO:0000259" key="4">
    <source>
        <dbReference type="PROSITE" id="PS50949"/>
    </source>
</evidence>
<dbReference type="InterPro" id="IPR011663">
    <property type="entry name" value="UTRA"/>
</dbReference>
<keyword evidence="1" id="KW-0805">Transcription regulation</keyword>
<dbReference type="CDD" id="cd07377">
    <property type="entry name" value="WHTH_GntR"/>
    <property type="match status" value="1"/>
</dbReference>
<organism evidence="5 6">
    <name type="scientific">Rubrimonas cliftonensis</name>
    <dbReference type="NCBI Taxonomy" id="89524"/>
    <lineage>
        <taxon>Bacteria</taxon>
        <taxon>Pseudomonadati</taxon>
        <taxon>Pseudomonadota</taxon>
        <taxon>Alphaproteobacteria</taxon>
        <taxon>Rhodobacterales</taxon>
        <taxon>Paracoccaceae</taxon>
        <taxon>Rubrimonas</taxon>
    </lineage>
</organism>
<reference evidence="5 6" key="1">
    <citation type="submission" date="2016-10" db="EMBL/GenBank/DDBJ databases">
        <authorList>
            <person name="de Groot N.N."/>
        </authorList>
    </citation>
    <scope>NUCLEOTIDE SEQUENCE [LARGE SCALE GENOMIC DNA]</scope>
    <source>
        <strain evidence="5 6">DSM 15345</strain>
    </source>
</reference>
<gene>
    <name evidence="5" type="ORF">SAMN05444370_104359</name>
</gene>
<evidence type="ECO:0000256" key="1">
    <source>
        <dbReference type="ARBA" id="ARBA00023015"/>
    </source>
</evidence>
<dbReference type="InterPro" id="IPR036390">
    <property type="entry name" value="WH_DNA-bd_sf"/>
</dbReference>
<dbReference type="PANTHER" id="PTHR44846:SF1">
    <property type="entry name" value="MANNOSYL-D-GLYCERATE TRANSPORT_METABOLISM SYSTEM REPRESSOR MNGR-RELATED"/>
    <property type="match status" value="1"/>
</dbReference>
<accession>A0A1H4ATU9</accession>
<dbReference type="SUPFAM" id="SSF64288">
    <property type="entry name" value="Chorismate lyase-like"/>
    <property type="match status" value="1"/>
</dbReference>
<evidence type="ECO:0000313" key="6">
    <source>
        <dbReference type="Proteomes" id="UP000198703"/>
    </source>
</evidence>
<dbReference type="PROSITE" id="PS50949">
    <property type="entry name" value="HTH_GNTR"/>
    <property type="match status" value="1"/>
</dbReference>
<dbReference type="AlphaFoldDB" id="A0A1H4ATU9"/>
<keyword evidence="6" id="KW-1185">Reference proteome</keyword>
<proteinExistence type="predicted"/>
<dbReference type="InterPro" id="IPR036388">
    <property type="entry name" value="WH-like_DNA-bd_sf"/>
</dbReference>
<keyword evidence="2" id="KW-0238">DNA-binding</keyword>
<dbReference type="STRING" id="89524.SAMN05444370_104359"/>
<evidence type="ECO:0000313" key="5">
    <source>
        <dbReference type="EMBL" id="SEA39072.1"/>
    </source>
</evidence>
<dbReference type="Proteomes" id="UP000198703">
    <property type="component" value="Unassembled WGS sequence"/>
</dbReference>
<dbReference type="SMART" id="SM00345">
    <property type="entry name" value="HTH_GNTR"/>
    <property type="match status" value="1"/>
</dbReference>